<dbReference type="PROSITE" id="PS50041">
    <property type="entry name" value="C_TYPE_LECTIN_2"/>
    <property type="match status" value="1"/>
</dbReference>
<comment type="caution">
    <text evidence="5">The sequence shown here is derived from an EMBL/GenBank/DDBJ whole genome shotgun (WGS) entry which is preliminary data.</text>
</comment>
<evidence type="ECO:0000313" key="5">
    <source>
        <dbReference type="EMBL" id="CAH3016298.1"/>
    </source>
</evidence>
<dbReference type="Proteomes" id="UP001159427">
    <property type="component" value="Unassembled WGS sequence"/>
</dbReference>
<reference evidence="5 6" key="1">
    <citation type="submission" date="2022-05" db="EMBL/GenBank/DDBJ databases">
        <authorList>
            <consortium name="Genoscope - CEA"/>
            <person name="William W."/>
        </authorList>
    </citation>
    <scope>NUCLEOTIDE SEQUENCE [LARGE SCALE GENOMIC DNA]</scope>
</reference>
<dbReference type="PANTHER" id="PTHR22803">
    <property type="entry name" value="MANNOSE, PHOSPHOLIPASE, LECTIN RECEPTOR RELATED"/>
    <property type="match status" value="1"/>
</dbReference>
<name>A0ABN8LKY1_9CNID</name>
<dbReference type="InterPro" id="IPR001304">
    <property type="entry name" value="C-type_lectin-like"/>
</dbReference>
<protein>
    <recommendedName>
        <fullName evidence="7">C-type lectin domain-containing protein</fullName>
    </recommendedName>
</protein>
<dbReference type="InterPro" id="IPR016187">
    <property type="entry name" value="CTDL_fold"/>
</dbReference>
<dbReference type="InterPro" id="IPR018378">
    <property type="entry name" value="C-type_lectin_CS"/>
</dbReference>
<dbReference type="CDD" id="cd00041">
    <property type="entry name" value="CUB"/>
    <property type="match status" value="1"/>
</dbReference>
<dbReference type="InterPro" id="IPR035914">
    <property type="entry name" value="Sperma_CUB_dom_sf"/>
</dbReference>
<dbReference type="Gene3D" id="3.10.100.10">
    <property type="entry name" value="Mannose-Binding Protein A, subunit A"/>
    <property type="match status" value="1"/>
</dbReference>
<dbReference type="PROSITE" id="PS01180">
    <property type="entry name" value="CUB"/>
    <property type="match status" value="1"/>
</dbReference>
<feature type="domain" description="C-type lectin" evidence="4">
    <location>
        <begin position="102"/>
        <end position="215"/>
    </location>
</feature>
<comment type="caution">
    <text evidence="2">Lacks conserved residue(s) required for the propagation of feature annotation.</text>
</comment>
<dbReference type="Pfam" id="PF00059">
    <property type="entry name" value="Lectin_C"/>
    <property type="match status" value="1"/>
</dbReference>
<organism evidence="5 6">
    <name type="scientific">Porites evermanni</name>
    <dbReference type="NCBI Taxonomy" id="104178"/>
    <lineage>
        <taxon>Eukaryota</taxon>
        <taxon>Metazoa</taxon>
        <taxon>Cnidaria</taxon>
        <taxon>Anthozoa</taxon>
        <taxon>Hexacorallia</taxon>
        <taxon>Scleractinia</taxon>
        <taxon>Fungiina</taxon>
        <taxon>Poritidae</taxon>
        <taxon>Porites</taxon>
    </lineage>
</organism>
<evidence type="ECO:0000313" key="6">
    <source>
        <dbReference type="Proteomes" id="UP001159427"/>
    </source>
</evidence>
<evidence type="ECO:0000256" key="2">
    <source>
        <dbReference type="PROSITE-ProRule" id="PRU00059"/>
    </source>
</evidence>
<dbReference type="InterPro" id="IPR000859">
    <property type="entry name" value="CUB_dom"/>
</dbReference>
<dbReference type="SMART" id="SM00034">
    <property type="entry name" value="CLECT"/>
    <property type="match status" value="1"/>
</dbReference>
<dbReference type="PROSITE" id="PS00615">
    <property type="entry name" value="C_TYPE_LECTIN_1"/>
    <property type="match status" value="1"/>
</dbReference>
<dbReference type="SUPFAM" id="SSF56436">
    <property type="entry name" value="C-type lectin-like"/>
    <property type="match status" value="1"/>
</dbReference>
<evidence type="ECO:0008006" key="7">
    <source>
        <dbReference type="Google" id="ProtNLM"/>
    </source>
</evidence>
<dbReference type="InterPro" id="IPR016186">
    <property type="entry name" value="C-type_lectin-like/link_sf"/>
</dbReference>
<dbReference type="EMBL" id="CALNXI010000038">
    <property type="protein sequence ID" value="CAH3016298.1"/>
    <property type="molecule type" value="Genomic_DNA"/>
</dbReference>
<dbReference type="Gene3D" id="2.60.120.290">
    <property type="entry name" value="Spermadhesin, CUB domain"/>
    <property type="match status" value="1"/>
</dbReference>
<dbReference type="SUPFAM" id="SSF49854">
    <property type="entry name" value="Spermadhesin, CUB domain"/>
    <property type="match status" value="1"/>
</dbReference>
<evidence type="ECO:0000259" key="4">
    <source>
        <dbReference type="PROSITE" id="PS50041"/>
    </source>
</evidence>
<sequence length="226" mass="25549">MHCVYNISLPHGKVQKLTFQIFELAFDQECRFDYLNISDGDNFIGQYCGDLTGKVIFVSRDYLVLTFHSDEVFDPNKRGFEIIFAEDVNAPALCPVGWILSLHGSCYKISSNQLDWNSAKSACNDQGSSLVILNSLDEIGELIKRTKGQTWIGLKRDLMNHSSWKWVDGSGAFYSYWLSGEPNNHGGNEDCVVMNPHIGTWNDQGCGKSHYYVCEINGNTTFYDNK</sequence>
<dbReference type="Pfam" id="PF00431">
    <property type="entry name" value="CUB"/>
    <property type="match status" value="1"/>
</dbReference>
<evidence type="ECO:0000256" key="1">
    <source>
        <dbReference type="ARBA" id="ARBA00023157"/>
    </source>
</evidence>
<keyword evidence="6" id="KW-1185">Reference proteome</keyword>
<keyword evidence="1" id="KW-1015">Disulfide bond</keyword>
<gene>
    <name evidence="5" type="ORF">PEVE_00027607</name>
</gene>
<evidence type="ECO:0000259" key="3">
    <source>
        <dbReference type="PROSITE" id="PS01180"/>
    </source>
</evidence>
<feature type="domain" description="CUB" evidence="3">
    <location>
        <begin position="1"/>
        <end position="87"/>
    </location>
</feature>
<accession>A0ABN8LKY1</accession>
<dbReference type="InterPro" id="IPR050111">
    <property type="entry name" value="C-type_lectin/snaclec_domain"/>
</dbReference>
<dbReference type="SMART" id="SM00042">
    <property type="entry name" value="CUB"/>
    <property type="match status" value="1"/>
</dbReference>
<proteinExistence type="predicted"/>